<dbReference type="PROSITE" id="PS00455">
    <property type="entry name" value="AMP_BINDING"/>
    <property type="match status" value="1"/>
</dbReference>
<dbReference type="NCBIfam" id="TIGR01733">
    <property type="entry name" value="AA-adenyl-dom"/>
    <property type="match status" value="1"/>
</dbReference>
<organism evidence="3 4">
    <name type="scientific">Catenulispora yoronensis</name>
    <dbReference type="NCBI Taxonomy" id="450799"/>
    <lineage>
        <taxon>Bacteria</taxon>
        <taxon>Bacillati</taxon>
        <taxon>Actinomycetota</taxon>
        <taxon>Actinomycetes</taxon>
        <taxon>Catenulisporales</taxon>
        <taxon>Catenulisporaceae</taxon>
        <taxon>Catenulispora</taxon>
    </lineage>
</organism>
<dbReference type="Pfam" id="PF13193">
    <property type="entry name" value="AMP-binding_C"/>
    <property type="match status" value="1"/>
</dbReference>
<dbReference type="InterPro" id="IPR042099">
    <property type="entry name" value="ANL_N_sf"/>
</dbReference>
<dbReference type="SUPFAM" id="SSF52777">
    <property type="entry name" value="CoA-dependent acyltransferases"/>
    <property type="match status" value="1"/>
</dbReference>
<keyword evidence="4" id="KW-1185">Reference proteome</keyword>
<dbReference type="SUPFAM" id="SSF56801">
    <property type="entry name" value="Acetyl-CoA synthetase-like"/>
    <property type="match status" value="1"/>
</dbReference>
<dbReference type="Gene3D" id="3.40.50.12780">
    <property type="entry name" value="N-terminal domain of ligase-like"/>
    <property type="match status" value="1"/>
</dbReference>
<dbReference type="Gene3D" id="3.30.559.30">
    <property type="entry name" value="Nonribosomal peptide synthetase, condensation domain"/>
    <property type="match status" value="1"/>
</dbReference>
<dbReference type="InterPro" id="IPR020845">
    <property type="entry name" value="AMP-binding_CS"/>
</dbReference>
<dbReference type="Proteomes" id="UP001500751">
    <property type="component" value="Unassembled WGS sequence"/>
</dbReference>
<dbReference type="Gene3D" id="3.30.300.30">
    <property type="match status" value="1"/>
</dbReference>
<evidence type="ECO:0000313" key="4">
    <source>
        <dbReference type="Proteomes" id="UP001500751"/>
    </source>
</evidence>
<evidence type="ECO:0000259" key="2">
    <source>
        <dbReference type="Pfam" id="PF13193"/>
    </source>
</evidence>
<dbReference type="PANTHER" id="PTHR45527">
    <property type="entry name" value="NONRIBOSOMAL PEPTIDE SYNTHETASE"/>
    <property type="match status" value="1"/>
</dbReference>
<evidence type="ECO:0000259" key="1">
    <source>
        <dbReference type="Pfam" id="PF00501"/>
    </source>
</evidence>
<reference evidence="4" key="1">
    <citation type="journal article" date="2019" name="Int. J. Syst. Evol. Microbiol.">
        <title>The Global Catalogue of Microorganisms (GCM) 10K type strain sequencing project: providing services to taxonomists for standard genome sequencing and annotation.</title>
        <authorList>
            <consortium name="The Broad Institute Genomics Platform"/>
            <consortium name="The Broad Institute Genome Sequencing Center for Infectious Disease"/>
            <person name="Wu L."/>
            <person name="Ma J."/>
        </authorList>
    </citation>
    <scope>NUCLEOTIDE SEQUENCE [LARGE SCALE GENOMIC DNA]</scope>
    <source>
        <strain evidence="4">JCM 16014</strain>
    </source>
</reference>
<accession>A0ABP5GDT8</accession>
<dbReference type="Pfam" id="PF00501">
    <property type="entry name" value="AMP-binding"/>
    <property type="match status" value="1"/>
</dbReference>
<dbReference type="InterPro" id="IPR045851">
    <property type="entry name" value="AMP-bd_C_sf"/>
</dbReference>
<proteinExistence type="predicted"/>
<sequence>MGGMEFPSDGGPASVGGEAGVVPDVLLRKDVKARCARLGVGADALLLAAYALTLYRWTGVAGVAVRCGTAVPTVTLVEDQNTDDLLRVVHGLLASAAAARSVARSVATSEATEADVQAAFGPGAGAADGCDVWVRADWGRSDWQVDVGCRPGVWAPTELAAFAADLLAAVKGLATVSGPVEDIRCVSAERLALIHRVNQGSKTLPSASIEELFWQVVRRRPDAHAVREGGTVLTYAELSHAAAVQAQALYKAGVRAGDTVLIGVPRSIAEVVAVLGTLMAGAAYVGVESAVPDAYLGEIVRKCAPAAVLCADELAVRMPTGIPVVEVWSAQWSQESKHPEPEVDYPQTDPADRLAYVAFTSGSTGAPKGVCVPHLGVIRLALGADYLGLEPGDRMLRLSPLAFDASTLELWGALLNGATLEVYTDPLPSPSELGEFLVERGVTVAWLTAGLFRMVAQFAPDSVRGLRHLVTGGDVVSPEHVAKVLARHPDLVVTNGYGPTENTTFTTTHTVTAADDLDRPLPIGTPVAGTAVFVLDRRGRLLPPGAVGELYTSGAGLATGYLGDEAETRRRFGRFCPDVPDRLYRTGDLVRLDGAGRLAFLGRADDQVKLRGYRIELSAVAGVIAGLPGVKDAVVTAVGADSASKRLVASVVPADGAEPGIKELRSALERRLPSYMVPTLWAIMDRLPLTRNGKVDHQALAEAARPAG</sequence>
<protein>
    <submittedName>
        <fullName evidence="3">Amino acid adenylation domain-containing protein</fullName>
    </submittedName>
</protein>
<feature type="domain" description="AMP-dependent synthetase/ligase" evidence="1">
    <location>
        <begin position="213"/>
        <end position="562"/>
    </location>
</feature>
<dbReference type="InterPro" id="IPR010071">
    <property type="entry name" value="AA_adenyl_dom"/>
</dbReference>
<feature type="domain" description="AMP-binding enzyme C-terminal" evidence="2">
    <location>
        <begin position="623"/>
        <end position="694"/>
    </location>
</feature>
<dbReference type="CDD" id="cd12117">
    <property type="entry name" value="A_NRPS_Srf_like"/>
    <property type="match status" value="1"/>
</dbReference>
<evidence type="ECO:0000313" key="3">
    <source>
        <dbReference type="EMBL" id="GAA2044129.1"/>
    </source>
</evidence>
<dbReference type="EMBL" id="BAAAQN010000036">
    <property type="protein sequence ID" value="GAA2044129.1"/>
    <property type="molecule type" value="Genomic_DNA"/>
</dbReference>
<dbReference type="InterPro" id="IPR025110">
    <property type="entry name" value="AMP-bd_C"/>
</dbReference>
<name>A0ABP5GDT8_9ACTN</name>
<comment type="caution">
    <text evidence="3">The sequence shown here is derived from an EMBL/GenBank/DDBJ whole genome shotgun (WGS) entry which is preliminary data.</text>
</comment>
<dbReference type="InterPro" id="IPR000873">
    <property type="entry name" value="AMP-dep_synth/lig_dom"/>
</dbReference>
<gene>
    <name evidence="3" type="ORF">GCM10009839_54520</name>
</gene>
<dbReference type="PANTHER" id="PTHR45527:SF1">
    <property type="entry name" value="FATTY ACID SYNTHASE"/>
    <property type="match status" value="1"/>
</dbReference>